<keyword evidence="4 10" id="KW-1003">Cell membrane</keyword>
<dbReference type="InterPro" id="IPR002010">
    <property type="entry name" value="T3SS_IM_R"/>
</dbReference>
<sequence length="255" mass="26610">MQVQLSLSFLTALLLTSVRVVAWLIVVPPFNSRSVPMRVKALLSVAMALPITPNVLDQVPATSGGGLISATAQQVVVGTGLGFVTALFFSAVQSAGAIIDIFGGFSMASMYDPLSGAQNAVFGRFYNVVATALLFATDGYAMILRGFANSFKGLPLTDTISLDRLAKLLTEGADQMLVAAVQIAGPLVAVLFITDVGLGLLTRVAPQLNVFNIAFPLKIAITIGLAGTAITLLPRAFDFLVDRAVRVVLQVIGAG</sequence>
<dbReference type="RefSeq" id="WP_203902161.1">
    <property type="nucleotide sequence ID" value="NZ_BOPF01000022.1"/>
</dbReference>
<feature type="transmembrane region" description="Helical" evidence="10">
    <location>
        <begin position="213"/>
        <end position="233"/>
    </location>
</feature>
<dbReference type="Pfam" id="PF01311">
    <property type="entry name" value="Bac_export_1"/>
    <property type="match status" value="1"/>
</dbReference>
<dbReference type="GO" id="GO:0009425">
    <property type="term" value="C:bacterial-type flagellum basal body"/>
    <property type="evidence" value="ECO:0007669"/>
    <property type="project" value="UniProtKB-SubCell"/>
</dbReference>
<gene>
    <name evidence="11" type="ORF">Val02_55610</name>
</gene>
<accession>A0A8J3YRL8</accession>
<evidence type="ECO:0000256" key="3">
    <source>
        <dbReference type="ARBA" id="ARBA00021717"/>
    </source>
</evidence>
<keyword evidence="7 10" id="KW-0472">Membrane</keyword>
<comment type="subcellular location">
    <subcellularLocation>
        <location evidence="10">Cell membrane</location>
        <topology evidence="10">Multi-pass membrane protein</topology>
    </subcellularLocation>
    <subcellularLocation>
        <location evidence="10">Bacterial flagellum basal body</location>
    </subcellularLocation>
</comment>
<evidence type="ECO:0000313" key="11">
    <source>
        <dbReference type="EMBL" id="GIJ48675.1"/>
    </source>
</evidence>
<dbReference type="NCBIfam" id="TIGR01400">
    <property type="entry name" value="fliR"/>
    <property type="match status" value="1"/>
</dbReference>
<keyword evidence="8 10" id="KW-0975">Bacterial flagellum</keyword>
<keyword evidence="6 10" id="KW-1133">Transmembrane helix</keyword>
<feature type="transmembrane region" description="Helical" evidence="10">
    <location>
        <begin position="125"/>
        <end position="148"/>
    </location>
</feature>
<dbReference type="PANTHER" id="PTHR30065">
    <property type="entry name" value="FLAGELLAR BIOSYNTHETIC PROTEIN FLIR"/>
    <property type="match status" value="1"/>
</dbReference>
<feature type="transmembrane region" description="Helical" evidence="10">
    <location>
        <begin position="76"/>
        <end position="105"/>
    </location>
</feature>
<comment type="caution">
    <text evidence="11">The sequence shown here is derived from an EMBL/GenBank/DDBJ whole genome shotgun (WGS) entry which is preliminary data.</text>
</comment>
<dbReference type="EMBL" id="BOPF01000022">
    <property type="protein sequence ID" value="GIJ48675.1"/>
    <property type="molecule type" value="Genomic_DNA"/>
</dbReference>
<dbReference type="PRINTS" id="PR00953">
    <property type="entry name" value="TYPE3IMRPROT"/>
</dbReference>
<dbReference type="GO" id="GO:0044780">
    <property type="term" value="P:bacterial-type flagellum assembly"/>
    <property type="evidence" value="ECO:0007669"/>
    <property type="project" value="UniProtKB-UniRule"/>
</dbReference>
<comment type="similarity">
    <text evidence="2 10">Belongs to the FliR/MopE/SpaR family.</text>
</comment>
<evidence type="ECO:0000256" key="6">
    <source>
        <dbReference type="ARBA" id="ARBA00022989"/>
    </source>
</evidence>
<evidence type="ECO:0000256" key="5">
    <source>
        <dbReference type="ARBA" id="ARBA00022692"/>
    </source>
</evidence>
<organism evidence="11 12">
    <name type="scientific">Virgisporangium aliadipatigenens</name>
    <dbReference type="NCBI Taxonomy" id="741659"/>
    <lineage>
        <taxon>Bacteria</taxon>
        <taxon>Bacillati</taxon>
        <taxon>Actinomycetota</taxon>
        <taxon>Actinomycetes</taxon>
        <taxon>Micromonosporales</taxon>
        <taxon>Micromonosporaceae</taxon>
        <taxon>Virgisporangium</taxon>
    </lineage>
</organism>
<keyword evidence="5 10" id="KW-0812">Transmembrane</keyword>
<dbReference type="GO" id="GO:0005886">
    <property type="term" value="C:plasma membrane"/>
    <property type="evidence" value="ECO:0007669"/>
    <property type="project" value="UniProtKB-SubCell"/>
</dbReference>
<keyword evidence="11" id="KW-0969">Cilium</keyword>
<keyword evidence="11" id="KW-0966">Cell projection</keyword>
<evidence type="ECO:0000256" key="7">
    <source>
        <dbReference type="ARBA" id="ARBA00023136"/>
    </source>
</evidence>
<proteinExistence type="inferred from homology"/>
<dbReference type="AlphaFoldDB" id="A0A8J3YRL8"/>
<evidence type="ECO:0000256" key="4">
    <source>
        <dbReference type="ARBA" id="ARBA00022475"/>
    </source>
</evidence>
<keyword evidence="11" id="KW-0282">Flagellum</keyword>
<name>A0A8J3YRL8_9ACTN</name>
<keyword evidence="12" id="KW-1185">Reference proteome</keyword>
<evidence type="ECO:0000256" key="10">
    <source>
        <dbReference type="RuleBase" id="RU362071"/>
    </source>
</evidence>
<feature type="transmembrane region" description="Helical" evidence="10">
    <location>
        <begin position="177"/>
        <end position="201"/>
    </location>
</feature>
<dbReference type="PANTHER" id="PTHR30065:SF1">
    <property type="entry name" value="SURFACE PRESENTATION OF ANTIGENS PROTEIN SPAR"/>
    <property type="match status" value="1"/>
</dbReference>
<protein>
    <recommendedName>
        <fullName evidence="3 9">Flagellar biosynthetic protein FliR</fullName>
    </recommendedName>
</protein>
<feature type="transmembrane region" description="Helical" evidence="10">
    <location>
        <begin position="6"/>
        <end position="27"/>
    </location>
</feature>
<comment type="function">
    <text evidence="1 10">Role in flagellar biosynthesis.</text>
</comment>
<evidence type="ECO:0000256" key="1">
    <source>
        <dbReference type="ARBA" id="ARBA00002578"/>
    </source>
</evidence>
<evidence type="ECO:0000256" key="8">
    <source>
        <dbReference type="ARBA" id="ARBA00023143"/>
    </source>
</evidence>
<evidence type="ECO:0000256" key="2">
    <source>
        <dbReference type="ARBA" id="ARBA00009772"/>
    </source>
</evidence>
<reference evidence="11" key="1">
    <citation type="submission" date="2021-01" db="EMBL/GenBank/DDBJ databases">
        <title>Whole genome shotgun sequence of Virgisporangium aliadipatigenens NBRC 105644.</title>
        <authorList>
            <person name="Komaki H."/>
            <person name="Tamura T."/>
        </authorList>
    </citation>
    <scope>NUCLEOTIDE SEQUENCE</scope>
    <source>
        <strain evidence="11">NBRC 105644</strain>
    </source>
</reference>
<dbReference type="GO" id="GO:0006605">
    <property type="term" value="P:protein targeting"/>
    <property type="evidence" value="ECO:0007669"/>
    <property type="project" value="UniProtKB-UniRule"/>
</dbReference>
<dbReference type="Proteomes" id="UP000619260">
    <property type="component" value="Unassembled WGS sequence"/>
</dbReference>
<evidence type="ECO:0000313" key="12">
    <source>
        <dbReference type="Proteomes" id="UP000619260"/>
    </source>
</evidence>
<evidence type="ECO:0000256" key="9">
    <source>
        <dbReference type="NCBIfam" id="TIGR01400"/>
    </source>
</evidence>
<dbReference type="InterPro" id="IPR006303">
    <property type="entry name" value="FliR"/>
</dbReference>